<gene>
    <name evidence="3" type="ORF">OHU69_27085</name>
</gene>
<keyword evidence="2" id="KW-0812">Transmembrane</keyword>
<dbReference type="AlphaFoldDB" id="A0AAU1UCH2"/>
<organism evidence="3">
    <name type="scientific">Streptomyces sp. NBC_00119</name>
    <dbReference type="NCBI Taxonomy" id="2975659"/>
    <lineage>
        <taxon>Bacteria</taxon>
        <taxon>Bacillati</taxon>
        <taxon>Actinomycetota</taxon>
        <taxon>Actinomycetes</taxon>
        <taxon>Kitasatosporales</taxon>
        <taxon>Streptomycetaceae</taxon>
        <taxon>Streptomyces</taxon>
    </lineage>
</organism>
<accession>A0AAU1UCH2</accession>
<dbReference type="EMBL" id="CP108195">
    <property type="protein sequence ID" value="WTS14384.1"/>
    <property type="molecule type" value="Genomic_DNA"/>
</dbReference>
<protein>
    <submittedName>
        <fullName evidence="3">DUF2993 domain-containing protein</fullName>
    </submittedName>
</protein>
<proteinExistence type="predicted"/>
<dbReference type="InterPro" id="IPR021373">
    <property type="entry name" value="DUF2993"/>
</dbReference>
<dbReference type="Pfam" id="PF11209">
    <property type="entry name" value="LmeA"/>
    <property type="match status" value="1"/>
</dbReference>
<keyword evidence="2" id="KW-0472">Membrane</keyword>
<feature type="compositionally biased region" description="Acidic residues" evidence="1">
    <location>
        <begin position="51"/>
        <end position="60"/>
    </location>
</feature>
<evidence type="ECO:0000256" key="1">
    <source>
        <dbReference type="SAM" id="MobiDB-lite"/>
    </source>
</evidence>
<evidence type="ECO:0000313" key="3">
    <source>
        <dbReference type="EMBL" id="WTS14384.1"/>
    </source>
</evidence>
<name>A0AAU1UCH2_9ACTN</name>
<evidence type="ECO:0000256" key="2">
    <source>
        <dbReference type="SAM" id="Phobius"/>
    </source>
</evidence>
<keyword evidence="2" id="KW-1133">Transmembrane helix</keyword>
<reference evidence="3" key="1">
    <citation type="submission" date="2022-10" db="EMBL/GenBank/DDBJ databases">
        <title>The complete genomes of actinobacterial strains from the NBC collection.</title>
        <authorList>
            <person name="Joergensen T.S."/>
            <person name="Alvarez Arevalo M."/>
            <person name="Sterndorff E.B."/>
            <person name="Faurdal D."/>
            <person name="Vuksanovic O."/>
            <person name="Mourched A.-S."/>
            <person name="Charusanti P."/>
            <person name="Shaw S."/>
            <person name="Blin K."/>
            <person name="Weber T."/>
        </authorList>
    </citation>
    <scope>NUCLEOTIDE SEQUENCE</scope>
    <source>
        <strain evidence="3">NBC_00119</strain>
    </source>
</reference>
<feature type="region of interest" description="Disordered" evidence="1">
    <location>
        <begin position="1"/>
        <end position="74"/>
    </location>
</feature>
<sequence length="421" mass="45360">MRSPHRIATFTSESAELSDVRTEGSVPSGTAPHNPYDELGALADNPLDEFLHEEDPEAGPDDQPWARPNHRRGSRRRNRFAGLPLATKAVVGILVLAAFVTLADRWALLYAEHRAADRLKDQLHLSAAPEVDIEGFPFLTQLADRRLDEVKVTVPDVAASRVSLAKVSATVRDVRIDGDGPTDVRGARIGGMTGEVLLTFDDLNRELGASQVTFSGQGRDRVLARGTLPVAGHDLKVRADATIRRIGDTGIATDIGGMRLDIGDLATYRPGTRPSEGLHLSRRSVARLATETAKAKALLSVPSLVHRLGVPDSAVRAALRSDRRLSDLTGSPRFVHQLMSLNLVDLALAHPALLKKFGLDPALLQGLTRLTRPELADRLSLAFRLPKLPGAGTGDVRLSDVRVEKDGIRVGLTGEGLGFGQ</sequence>
<feature type="transmembrane region" description="Helical" evidence="2">
    <location>
        <begin position="80"/>
        <end position="103"/>
    </location>
</feature>